<feature type="non-terminal residue" evidence="2">
    <location>
        <position position="373"/>
    </location>
</feature>
<evidence type="ECO:0000313" key="2">
    <source>
        <dbReference type="EMBL" id="KKK66890.1"/>
    </source>
</evidence>
<evidence type="ECO:0000256" key="1">
    <source>
        <dbReference type="SAM" id="MobiDB-lite"/>
    </source>
</evidence>
<feature type="region of interest" description="Disordered" evidence="1">
    <location>
        <begin position="332"/>
        <end position="365"/>
    </location>
</feature>
<feature type="non-terminal residue" evidence="2">
    <location>
        <position position="1"/>
    </location>
</feature>
<accession>A0A0F8Y041</accession>
<gene>
    <name evidence="2" type="ORF">LCGC14_2959550</name>
</gene>
<name>A0A0F8Y041_9ZZZZ</name>
<feature type="compositionally biased region" description="Low complexity" evidence="1">
    <location>
        <begin position="355"/>
        <end position="365"/>
    </location>
</feature>
<protein>
    <submittedName>
        <fullName evidence="2">Uncharacterized protein</fullName>
    </submittedName>
</protein>
<sequence length="373" mass="41685">LRRRMPWAKFVSPVSENYLGTEIPGLLQAIHMERTGAQKFFRERWGTILEELKTATGTTSLTSQEQTIVAALMDDLGNPRNHVWGQARAFLKKQATTLGEAGRAAEAAHVGRLARSLDDPLPGLRGMDIPKPLRRLAERTQGLLDDVWDKWLKDPDNQERLRAVLGKKAGFAGQLTYDELKRIGRYWPHMRSMTPEERWASISEYTQEFLKTKVRRQVLSGQELRKSLAGVSDRHGKMMPDPESLQALGASDDVVQAVLYRDKRAIDAAKDAMKPVANLGTTALDREGKWVFYGLRYSEGLDTYIDDLSRAVAFSLPPKKYAGPRYVREGGKMVEVPGGGTKRRPWPSSEDSIARPRAASSSAASNALRAWIA</sequence>
<comment type="caution">
    <text evidence="2">The sequence shown here is derived from an EMBL/GenBank/DDBJ whole genome shotgun (WGS) entry which is preliminary data.</text>
</comment>
<dbReference type="EMBL" id="LAZR01059865">
    <property type="protein sequence ID" value="KKK66890.1"/>
    <property type="molecule type" value="Genomic_DNA"/>
</dbReference>
<proteinExistence type="predicted"/>
<dbReference type="AlphaFoldDB" id="A0A0F8Y041"/>
<reference evidence="2" key="1">
    <citation type="journal article" date="2015" name="Nature">
        <title>Complex archaea that bridge the gap between prokaryotes and eukaryotes.</title>
        <authorList>
            <person name="Spang A."/>
            <person name="Saw J.H."/>
            <person name="Jorgensen S.L."/>
            <person name="Zaremba-Niedzwiedzka K."/>
            <person name="Martijn J."/>
            <person name="Lind A.E."/>
            <person name="van Eijk R."/>
            <person name="Schleper C."/>
            <person name="Guy L."/>
            <person name="Ettema T.J."/>
        </authorList>
    </citation>
    <scope>NUCLEOTIDE SEQUENCE</scope>
</reference>
<organism evidence="2">
    <name type="scientific">marine sediment metagenome</name>
    <dbReference type="NCBI Taxonomy" id="412755"/>
    <lineage>
        <taxon>unclassified sequences</taxon>
        <taxon>metagenomes</taxon>
        <taxon>ecological metagenomes</taxon>
    </lineage>
</organism>